<feature type="region of interest" description="Disordered" evidence="8">
    <location>
        <begin position="478"/>
        <end position="498"/>
    </location>
</feature>
<evidence type="ECO:0000256" key="2">
    <source>
        <dbReference type="ARBA" id="ARBA00009085"/>
    </source>
</evidence>
<feature type="compositionally biased region" description="Polar residues" evidence="8">
    <location>
        <begin position="478"/>
        <end position="497"/>
    </location>
</feature>
<dbReference type="Pfam" id="PF00443">
    <property type="entry name" value="UCH"/>
    <property type="match status" value="1"/>
</dbReference>
<sequence length="707" mass="78558">MSQVIHLQPSQILWRAETPYRRKDGPLGLRNLGNTCYFNSVLQCLTYTPPLANLCLQGQHSSACGSRNDKINNNCAFCFLEKRIRLSLTIDVPVDSPTKILDCLQRSTKLFRVGRQEDAHELLRYAIEACNSACIQLQKPVAAGNRQTKHADGKSKEEPHTIVKEIFGGIIQSQIKCSVCGTESNKLDDIMDLSLDILPRLGSLREAMCRFFMPEVLDGDNKYHCGKCKKPTTARKQLSVFKAPTVLVIQLKRFENIYGGKIDRHVAFDERLGLAGHMCRNSKDARPEYMLYGVVVHAGHSQDGGHYYAYVKEPRGKWYCCNDASVYPVNPDNVRADKAYILFYVRSNSAPDVSSVNRNDSTPSPPTTPDTDLQEPPKKYGSPHSSATHSKLSNSTLVNSRVNTKKQMRFKIRNVNDPPEKAGRDDQFSNKHIIEGASPSCVSLPNPMPCSTNTKHSCEGFSPPCIVVPEQESASNFDVGSSSARLNSDGDTVSSVHSGDKVLENRTQIGAVPEDQNTRTDLRGLDLRRNSSRTSNGADSTDGVCIPVVARSDSAGNTTLDISEETRPVGAKRQRDEAKCSVVASEDPQFAPLLETPVSDFVQRQVLKSAGGDEWLGIGRFKQLLEKETREELLGGGWGDELRERLRAVKRMKKSEGLWPSDAAKTSTLSRQLFAEERELCKDLVPKVLKERLVEHLRSYICQKSAK</sequence>
<feature type="compositionally biased region" description="Basic and acidic residues" evidence="8">
    <location>
        <begin position="517"/>
        <end position="529"/>
    </location>
</feature>
<dbReference type="PROSITE" id="PS00973">
    <property type="entry name" value="USP_2"/>
    <property type="match status" value="1"/>
</dbReference>
<evidence type="ECO:0000313" key="11">
    <source>
        <dbReference type="Proteomes" id="UP000244005"/>
    </source>
</evidence>
<keyword evidence="6 7" id="KW-0788">Thiol protease</keyword>
<feature type="compositionally biased region" description="Basic residues" evidence="8">
    <location>
        <begin position="403"/>
        <end position="412"/>
    </location>
</feature>
<evidence type="ECO:0000256" key="4">
    <source>
        <dbReference type="ARBA" id="ARBA00022786"/>
    </source>
</evidence>
<evidence type="ECO:0000256" key="8">
    <source>
        <dbReference type="SAM" id="MobiDB-lite"/>
    </source>
</evidence>
<evidence type="ECO:0000256" key="7">
    <source>
        <dbReference type="RuleBase" id="RU366025"/>
    </source>
</evidence>
<dbReference type="PROSITE" id="PS50235">
    <property type="entry name" value="USP_3"/>
    <property type="match status" value="1"/>
</dbReference>
<dbReference type="Proteomes" id="UP000244005">
    <property type="component" value="Unassembled WGS sequence"/>
</dbReference>
<dbReference type="EC" id="3.4.19.12" evidence="7"/>
<dbReference type="GO" id="GO:0005829">
    <property type="term" value="C:cytosol"/>
    <property type="evidence" value="ECO:0000318"/>
    <property type="project" value="GO_Central"/>
</dbReference>
<dbReference type="InterPro" id="IPR018200">
    <property type="entry name" value="USP_CS"/>
</dbReference>
<organism evidence="10 11">
    <name type="scientific">Marchantia polymorpha</name>
    <name type="common">Common liverwort</name>
    <name type="synonym">Marchantia aquatica</name>
    <dbReference type="NCBI Taxonomy" id="3197"/>
    <lineage>
        <taxon>Eukaryota</taxon>
        <taxon>Viridiplantae</taxon>
        <taxon>Streptophyta</taxon>
        <taxon>Embryophyta</taxon>
        <taxon>Marchantiophyta</taxon>
        <taxon>Marchantiopsida</taxon>
        <taxon>Marchantiidae</taxon>
        <taxon>Marchantiales</taxon>
        <taxon>Marchantiaceae</taxon>
        <taxon>Marchantia</taxon>
    </lineage>
</organism>
<dbReference type="InterPro" id="IPR001394">
    <property type="entry name" value="Peptidase_C19_UCH"/>
</dbReference>
<feature type="compositionally biased region" description="Polar residues" evidence="8">
    <location>
        <begin position="383"/>
        <end position="402"/>
    </location>
</feature>
<dbReference type="GO" id="GO:0004843">
    <property type="term" value="F:cysteine-type deubiquitinase activity"/>
    <property type="evidence" value="ECO:0000318"/>
    <property type="project" value="GO_Central"/>
</dbReference>
<dbReference type="EMBL" id="KZ772677">
    <property type="protein sequence ID" value="PTQ48677.1"/>
    <property type="molecule type" value="Genomic_DNA"/>
</dbReference>
<dbReference type="Gene3D" id="3.90.70.10">
    <property type="entry name" value="Cysteine proteinases"/>
    <property type="match status" value="1"/>
</dbReference>
<feature type="domain" description="USP" evidence="9">
    <location>
        <begin position="27"/>
        <end position="347"/>
    </location>
</feature>
<keyword evidence="4 7" id="KW-0833">Ubl conjugation pathway</keyword>
<dbReference type="PANTHER" id="PTHR24006:SF758">
    <property type="entry name" value="UBIQUITIN CARBOXYL-TERMINAL HYDROLASE 36"/>
    <property type="match status" value="1"/>
</dbReference>
<proteinExistence type="inferred from homology"/>
<accession>A0A2R6XRE9</accession>
<dbReference type="PANTHER" id="PTHR24006">
    <property type="entry name" value="UBIQUITIN CARBOXYL-TERMINAL HYDROLASE"/>
    <property type="match status" value="1"/>
</dbReference>
<comment type="function">
    <text evidence="7">Recognizes and hydrolyzes the peptide bond at the C-terminal Gly of ubiquitin. Involved in the processing of poly-ubiquitin precursors as well as that of ubiquitinated proteins.</text>
</comment>
<comment type="catalytic activity">
    <reaction evidence="1 7">
        <text>Thiol-dependent hydrolysis of ester, thioester, amide, peptide and isopeptide bonds formed by the C-terminal Gly of ubiquitin (a 76-residue protein attached to proteins as an intracellular targeting signal).</text>
        <dbReference type="EC" id="3.4.19.12"/>
    </reaction>
</comment>
<protein>
    <recommendedName>
        <fullName evidence="7">Ubiquitin carboxyl-terminal hydrolase</fullName>
        <ecNumber evidence="7">3.4.19.12</ecNumber>
    </recommendedName>
</protein>
<feature type="region of interest" description="Disordered" evidence="8">
    <location>
        <begin position="352"/>
        <end position="426"/>
    </location>
</feature>
<name>A0A2R6XRE9_MARPO</name>
<dbReference type="FunFam" id="3.90.70.10:FF:000119">
    <property type="entry name" value="Ubiquitin specific peptidase 36"/>
    <property type="match status" value="1"/>
</dbReference>
<keyword evidence="5 7" id="KW-0378">Hydrolase</keyword>
<dbReference type="InterPro" id="IPR028889">
    <property type="entry name" value="USP"/>
</dbReference>
<evidence type="ECO:0000256" key="1">
    <source>
        <dbReference type="ARBA" id="ARBA00000707"/>
    </source>
</evidence>
<dbReference type="Gramene" id="Mp1g03220.1">
    <property type="protein sequence ID" value="Mp1g03220.1.cds"/>
    <property type="gene ID" value="Mp1g03220"/>
</dbReference>
<dbReference type="AlphaFoldDB" id="A0A2R6XRE9"/>
<evidence type="ECO:0000313" key="10">
    <source>
        <dbReference type="EMBL" id="PTQ48677.1"/>
    </source>
</evidence>
<evidence type="ECO:0000256" key="5">
    <source>
        <dbReference type="ARBA" id="ARBA00022801"/>
    </source>
</evidence>
<dbReference type="GO" id="GO:0016579">
    <property type="term" value="P:protein deubiquitination"/>
    <property type="evidence" value="ECO:0007669"/>
    <property type="project" value="InterPro"/>
</dbReference>
<dbReference type="InterPro" id="IPR038765">
    <property type="entry name" value="Papain-like_cys_pep_sf"/>
</dbReference>
<dbReference type="PROSITE" id="PS00972">
    <property type="entry name" value="USP_1"/>
    <property type="match status" value="1"/>
</dbReference>
<feature type="region of interest" description="Disordered" evidence="8">
    <location>
        <begin position="517"/>
        <end position="541"/>
    </location>
</feature>
<evidence type="ECO:0000256" key="3">
    <source>
        <dbReference type="ARBA" id="ARBA00022670"/>
    </source>
</evidence>
<dbReference type="GO" id="GO:0006508">
    <property type="term" value="P:proteolysis"/>
    <property type="evidence" value="ECO:0007669"/>
    <property type="project" value="UniProtKB-KW"/>
</dbReference>
<dbReference type="SUPFAM" id="SSF54001">
    <property type="entry name" value="Cysteine proteinases"/>
    <property type="match status" value="1"/>
</dbReference>
<keyword evidence="3 7" id="KW-0645">Protease</keyword>
<evidence type="ECO:0000256" key="6">
    <source>
        <dbReference type="ARBA" id="ARBA00022807"/>
    </source>
</evidence>
<evidence type="ECO:0000259" key="9">
    <source>
        <dbReference type="PROSITE" id="PS50235"/>
    </source>
</evidence>
<dbReference type="OrthoDB" id="420187at2759"/>
<keyword evidence="11" id="KW-1185">Reference proteome</keyword>
<gene>
    <name evidence="10" type="ORF">MARPO_0005s0285</name>
</gene>
<dbReference type="GO" id="GO:0031647">
    <property type="term" value="P:regulation of protein stability"/>
    <property type="evidence" value="ECO:0000318"/>
    <property type="project" value="GO_Central"/>
</dbReference>
<comment type="similarity">
    <text evidence="2 7">Belongs to the peptidase C19 family.</text>
</comment>
<reference evidence="11" key="1">
    <citation type="journal article" date="2017" name="Cell">
        <title>Insights into land plant evolution garnered from the Marchantia polymorpha genome.</title>
        <authorList>
            <person name="Bowman J.L."/>
            <person name="Kohchi T."/>
            <person name="Yamato K.T."/>
            <person name="Jenkins J."/>
            <person name="Shu S."/>
            <person name="Ishizaki K."/>
            <person name="Yamaoka S."/>
            <person name="Nishihama R."/>
            <person name="Nakamura Y."/>
            <person name="Berger F."/>
            <person name="Adam C."/>
            <person name="Aki S.S."/>
            <person name="Althoff F."/>
            <person name="Araki T."/>
            <person name="Arteaga-Vazquez M.A."/>
            <person name="Balasubrmanian S."/>
            <person name="Barry K."/>
            <person name="Bauer D."/>
            <person name="Boehm C.R."/>
            <person name="Briginshaw L."/>
            <person name="Caballero-Perez J."/>
            <person name="Catarino B."/>
            <person name="Chen F."/>
            <person name="Chiyoda S."/>
            <person name="Chovatia M."/>
            <person name="Davies K.M."/>
            <person name="Delmans M."/>
            <person name="Demura T."/>
            <person name="Dierschke T."/>
            <person name="Dolan L."/>
            <person name="Dorantes-Acosta A.E."/>
            <person name="Eklund D.M."/>
            <person name="Florent S.N."/>
            <person name="Flores-Sandoval E."/>
            <person name="Fujiyama A."/>
            <person name="Fukuzawa H."/>
            <person name="Galik B."/>
            <person name="Grimanelli D."/>
            <person name="Grimwood J."/>
            <person name="Grossniklaus U."/>
            <person name="Hamada T."/>
            <person name="Haseloff J."/>
            <person name="Hetherington A.J."/>
            <person name="Higo A."/>
            <person name="Hirakawa Y."/>
            <person name="Hundley H.N."/>
            <person name="Ikeda Y."/>
            <person name="Inoue K."/>
            <person name="Inoue S.I."/>
            <person name="Ishida S."/>
            <person name="Jia Q."/>
            <person name="Kakita M."/>
            <person name="Kanazawa T."/>
            <person name="Kawai Y."/>
            <person name="Kawashima T."/>
            <person name="Kennedy M."/>
            <person name="Kinose K."/>
            <person name="Kinoshita T."/>
            <person name="Kohara Y."/>
            <person name="Koide E."/>
            <person name="Komatsu K."/>
            <person name="Kopischke S."/>
            <person name="Kubo M."/>
            <person name="Kyozuka J."/>
            <person name="Lagercrantz U."/>
            <person name="Lin S.S."/>
            <person name="Lindquist E."/>
            <person name="Lipzen A.M."/>
            <person name="Lu C.W."/>
            <person name="De Luna E."/>
            <person name="Martienssen R.A."/>
            <person name="Minamino N."/>
            <person name="Mizutani M."/>
            <person name="Mizutani M."/>
            <person name="Mochizuki N."/>
            <person name="Monte I."/>
            <person name="Mosher R."/>
            <person name="Nagasaki H."/>
            <person name="Nakagami H."/>
            <person name="Naramoto S."/>
            <person name="Nishitani K."/>
            <person name="Ohtani M."/>
            <person name="Okamoto T."/>
            <person name="Okumura M."/>
            <person name="Phillips J."/>
            <person name="Pollak B."/>
            <person name="Reinders A."/>
            <person name="Rovekamp M."/>
            <person name="Sano R."/>
            <person name="Sawa S."/>
            <person name="Schmid M.W."/>
            <person name="Shirakawa M."/>
            <person name="Solano R."/>
            <person name="Spunde A."/>
            <person name="Suetsugu N."/>
            <person name="Sugano S."/>
            <person name="Sugiyama A."/>
            <person name="Sun R."/>
            <person name="Suzuki Y."/>
            <person name="Takenaka M."/>
            <person name="Takezawa D."/>
            <person name="Tomogane H."/>
            <person name="Tsuzuki M."/>
            <person name="Ueda T."/>
            <person name="Umeda M."/>
            <person name="Ward J.M."/>
            <person name="Watanabe Y."/>
            <person name="Yazaki K."/>
            <person name="Yokoyama R."/>
            <person name="Yoshitake Y."/>
            <person name="Yotsui I."/>
            <person name="Zachgo S."/>
            <person name="Schmutz J."/>
        </authorList>
    </citation>
    <scope>NUCLEOTIDE SEQUENCE [LARGE SCALE GENOMIC DNA]</scope>
    <source>
        <strain evidence="11">Tak-1</strain>
    </source>
</reference>
<dbReference type="GO" id="GO:0005634">
    <property type="term" value="C:nucleus"/>
    <property type="evidence" value="ECO:0000318"/>
    <property type="project" value="GO_Central"/>
</dbReference>
<dbReference type="InterPro" id="IPR050164">
    <property type="entry name" value="Peptidase_C19"/>
</dbReference>